<proteinExistence type="predicted"/>
<comment type="caution">
    <text evidence="7">The sequence shown here is derived from an EMBL/GenBank/DDBJ whole genome shotgun (WGS) entry which is preliminary data.</text>
</comment>
<evidence type="ECO:0000256" key="1">
    <source>
        <dbReference type="ARBA" id="ARBA00004141"/>
    </source>
</evidence>
<keyword evidence="8" id="KW-1185">Reference proteome</keyword>
<dbReference type="PANTHER" id="PTHR11132">
    <property type="entry name" value="SOLUTE CARRIER FAMILY 35"/>
    <property type="match status" value="1"/>
</dbReference>
<accession>A0A250WTS4</accession>
<evidence type="ECO:0000259" key="6">
    <source>
        <dbReference type="Pfam" id="PF03151"/>
    </source>
</evidence>
<dbReference type="EMBL" id="BEGY01000005">
    <property type="protein sequence ID" value="GAX74032.1"/>
    <property type="molecule type" value="Genomic_DNA"/>
</dbReference>
<keyword evidence="4 5" id="KW-0472">Membrane</keyword>
<name>A0A250WTS4_9CHLO</name>
<evidence type="ECO:0000256" key="2">
    <source>
        <dbReference type="ARBA" id="ARBA00022692"/>
    </source>
</evidence>
<dbReference type="Proteomes" id="UP000232323">
    <property type="component" value="Unassembled WGS sequence"/>
</dbReference>
<sequence length="249" mass="26246">MSGIAIASGGEPLFHMVGFLFCMTATAGRALKSVTQSLLMSDPAEKLDPMSLLLYMSAVCVVMLVPLTVCMEPKALEITIQMSTAKPTFMWWLMGNSLLAYFVNLTNFMVTKFTSPLTQQVLGNAKGVLAAIISVFVFLNPVTTTGVLGYGLTMVGVFLYSQTKRMGGKSTPAQAAPSVTAASSSFGAACTANMPAGDASVVLSIAVSPCRAKHIGCNGDVHPRVEAVGVTSDSRLQTPQTGHRLRVQD</sequence>
<reference evidence="7 8" key="1">
    <citation type="submission" date="2017-08" db="EMBL/GenBank/DDBJ databases">
        <title>Acidophilic green algal genome provides insights into adaptation to an acidic environment.</title>
        <authorList>
            <person name="Hirooka S."/>
            <person name="Hirose Y."/>
            <person name="Kanesaki Y."/>
            <person name="Higuchi S."/>
            <person name="Fujiwara T."/>
            <person name="Onuma R."/>
            <person name="Era A."/>
            <person name="Ohbayashi R."/>
            <person name="Uzuka A."/>
            <person name="Nozaki H."/>
            <person name="Yoshikawa H."/>
            <person name="Miyagishima S.Y."/>
        </authorList>
    </citation>
    <scope>NUCLEOTIDE SEQUENCE [LARGE SCALE GENOMIC DNA]</scope>
    <source>
        <strain evidence="7 8">NIES-2499</strain>
    </source>
</reference>
<gene>
    <name evidence="7" type="ORF">CEUSTIGMA_g1482.t1</name>
</gene>
<comment type="subcellular location">
    <subcellularLocation>
        <location evidence="1">Membrane</location>
        <topology evidence="1">Multi-pass membrane protein</topology>
    </subcellularLocation>
</comment>
<feature type="domain" description="Sugar phosphate transporter" evidence="6">
    <location>
        <begin position="1"/>
        <end position="161"/>
    </location>
</feature>
<dbReference type="InterPro" id="IPR004853">
    <property type="entry name" value="Sugar_P_trans_dom"/>
</dbReference>
<protein>
    <recommendedName>
        <fullName evidence="6">Sugar phosphate transporter domain-containing protein</fullName>
    </recommendedName>
</protein>
<feature type="transmembrane region" description="Helical" evidence="5">
    <location>
        <begin position="89"/>
        <end position="109"/>
    </location>
</feature>
<evidence type="ECO:0000256" key="3">
    <source>
        <dbReference type="ARBA" id="ARBA00022989"/>
    </source>
</evidence>
<organism evidence="7 8">
    <name type="scientific">Chlamydomonas eustigma</name>
    <dbReference type="NCBI Taxonomy" id="1157962"/>
    <lineage>
        <taxon>Eukaryota</taxon>
        <taxon>Viridiplantae</taxon>
        <taxon>Chlorophyta</taxon>
        <taxon>core chlorophytes</taxon>
        <taxon>Chlorophyceae</taxon>
        <taxon>CS clade</taxon>
        <taxon>Chlamydomonadales</taxon>
        <taxon>Chlamydomonadaceae</taxon>
        <taxon>Chlamydomonas</taxon>
    </lineage>
</organism>
<keyword evidence="3 5" id="KW-1133">Transmembrane helix</keyword>
<feature type="transmembrane region" description="Helical" evidence="5">
    <location>
        <begin position="145"/>
        <end position="161"/>
    </location>
</feature>
<dbReference type="InterPro" id="IPR050186">
    <property type="entry name" value="TPT_transporter"/>
</dbReference>
<keyword evidence="2 5" id="KW-0812">Transmembrane</keyword>
<dbReference type="OrthoDB" id="10261634at2759"/>
<evidence type="ECO:0000256" key="4">
    <source>
        <dbReference type="ARBA" id="ARBA00023136"/>
    </source>
</evidence>
<dbReference type="GO" id="GO:0016020">
    <property type="term" value="C:membrane"/>
    <property type="evidence" value="ECO:0007669"/>
    <property type="project" value="UniProtKB-SubCell"/>
</dbReference>
<dbReference type="AlphaFoldDB" id="A0A250WTS4"/>
<dbReference type="Pfam" id="PF03151">
    <property type="entry name" value="TPT"/>
    <property type="match status" value="1"/>
</dbReference>
<feature type="transmembrane region" description="Helical" evidence="5">
    <location>
        <begin position="52"/>
        <end position="69"/>
    </location>
</feature>
<evidence type="ECO:0000313" key="8">
    <source>
        <dbReference type="Proteomes" id="UP000232323"/>
    </source>
</evidence>
<dbReference type="STRING" id="1157962.A0A250WTS4"/>
<feature type="transmembrane region" description="Helical" evidence="5">
    <location>
        <begin position="12"/>
        <end position="31"/>
    </location>
</feature>
<evidence type="ECO:0000313" key="7">
    <source>
        <dbReference type="EMBL" id="GAX74032.1"/>
    </source>
</evidence>
<evidence type="ECO:0000256" key="5">
    <source>
        <dbReference type="SAM" id="Phobius"/>
    </source>
</evidence>